<feature type="compositionally biased region" description="Polar residues" evidence="14">
    <location>
        <begin position="776"/>
        <end position="786"/>
    </location>
</feature>
<dbReference type="GO" id="GO:0004721">
    <property type="term" value="F:phosphoprotein phosphatase activity"/>
    <property type="evidence" value="ECO:0007669"/>
    <property type="project" value="UniProtKB-ARBA"/>
</dbReference>
<dbReference type="SUPFAM" id="SSF52799">
    <property type="entry name" value="(Phosphotyrosine protein) phosphatases II"/>
    <property type="match status" value="1"/>
</dbReference>
<dbReference type="InterPro" id="IPR010569">
    <property type="entry name" value="Myotubularin-like_Pase_dom"/>
</dbReference>
<dbReference type="PROSITE" id="PS00383">
    <property type="entry name" value="TYR_PHOSPHATASE_1"/>
    <property type="match status" value="1"/>
</dbReference>
<feature type="region of interest" description="Disordered" evidence="14">
    <location>
        <begin position="944"/>
        <end position="968"/>
    </location>
</feature>
<dbReference type="FunCoup" id="A0A1S3JQ84">
    <property type="interactions" value="2455"/>
</dbReference>
<dbReference type="Proteomes" id="UP000085678">
    <property type="component" value="Unplaced"/>
</dbReference>
<keyword evidence="17" id="KW-1185">Reference proteome</keyword>
<keyword evidence="9" id="KW-0472">Membrane</keyword>
<evidence type="ECO:0000256" key="4">
    <source>
        <dbReference type="ARBA" id="ARBA00022723"/>
    </source>
</evidence>
<evidence type="ECO:0000259" key="16">
    <source>
        <dbReference type="PROSITE" id="PS51339"/>
    </source>
</evidence>
<dbReference type="GO" id="GO:0004438">
    <property type="term" value="F:phosphatidylinositol-3-phosphate phosphatase activity"/>
    <property type="evidence" value="ECO:0007669"/>
    <property type="project" value="UniProtKB-ARBA"/>
</dbReference>
<keyword evidence="6" id="KW-0378">Hydrolase</keyword>
<evidence type="ECO:0000256" key="5">
    <source>
        <dbReference type="ARBA" id="ARBA00022771"/>
    </source>
</evidence>
<dbReference type="EC" id="3.1.3.95" evidence="3"/>
<feature type="region of interest" description="Disordered" evidence="14">
    <location>
        <begin position="273"/>
        <end position="292"/>
    </location>
</feature>
<keyword evidence="5 13" id="KW-0863">Zinc-finger</keyword>
<comment type="subcellular location">
    <subcellularLocation>
        <location evidence="1">Membrane</location>
    </subcellularLocation>
</comment>
<dbReference type="GO" id="GO:0052629">
    <property type="term" value="F:phosphatidylinositol-3,5-bisphosphate 3-phosphatase activity"/>
    <property type="evidence" value="ECO:0007669"/>
    <property type="project" value="UniProtKB-EC"/>
</dbReference>
<dbReference type="Gene3D" id="3.90.190.10">
    <property type="entry name" value="Protein tyrosine phosphatase superfamily"/>
    <property type="match status" value="1"/>
</dbReference>
<feature type="active site" description="Phosphocysteine intermediate" evidence="11">
    <location>
        <position position="400"/>
    </location>
</feature>
<dbReference type="InterPro" id="IPR003595">
    <property type="entry name" value="Tyr_Pase_cat"/>
</dbReference>
<keyword evidence="4" id="KW-0479">Metal-binding</keyword>
<evidence type="ECO:0000256" key="14">
    <source>
        <dbReference type="SAM" id="MobiDB-lite"/>
    </source>
</evidence>
<feature type="domain" description="FYVE-type" evidence="15">
    <location>
        <begin position="994"/>
        <end position="1054"/>
    </location>
</feature>
<dbReference type="GO" id="GO:0010506">
    <property type="term" value="P:regulation of autophagy"/>
    <property type="evidence" value="ECO:0007669"/>
    <property type="project" value="TreeGrafter"/>
</dbReference>
<reference evidence="18" key="1">
    <citation type="submission" date="2025-08" db="UniProtKB">
        <authorList>
            <consortium name="RefSeq"/>
        </authorList>
    </citation>
    <scope>IDENTIFICATION</scope>
    <source>
        <tissue evidence="18">Gonads</tissue>
    </source>
</reference>
<evidence type="ECO:0000256" key="10">
    <source>
        <dbReference type="ARBA" id="ARBA00032571"/>
    </source>
</evidence>
<dbReference type="InterPro" id="IPR013083">
    <property type="entry name" value="Znf_RING/FYVE/PHD"/>
</dbReference>
<dbReference type="InterPro" id="IPR046978">
    <property type="entry name" value="MTMR4_FYVE"/>
</dbReference>
<evidence type="ECO:0000256" key="2">
    <source>
        <dbReference type="ARBA" id="ARBA00007471"/>
    </source>
</evidence>
<dbReference type="InterPro" id="IPR029021">
    <property type="entry name" value="Prot-tyrosine_phosphatase-like"/>
</dbReference>
<dbReference type="OrthoDB" id="271628at2759"/>
<evidence type="ECO:0000256" key="7">
    <source>
        <dbReference type="ARBA" id="ARBA00022833"/>
    </source>
</evidence>
<feature type="compositionally biased region" description="Polar residues" evidence="14">
    <location>
        <begin position="281"/>
        <end position="291"/>
    </location>
</feature>
<evidence type="ECO:0000256" key="1">
    <source>
        <dbReference type="ARBA" id="ARBA00004370"/>
    </source>
</evidence>
<dbReference type="PANTHER" id="PTHR10807:SF75">
    <property type="entry name" value="PHOSPHATIDYLINOSITOL-3-PHOSPHATE PHOSPHATASE"/>
    <property type="match status" value="1"/>
</dbReference>
<dbReference type="SUPFAM" id="SSF50729">
    <property type="entry name" value="PH domain-like"/>
    <property type="match status" value="1"/>
</dbReference>
<dbReference type="GeneID" id="106174900"/>
<evidence type="ECO:0000256" key="6">
    <source>
        <dbReference type="ARBA" id="ARBA00022801"/>
    </source>
</evidence>
<evidence type="ECO:0000256" key="12">
    <source>
        <dbReference type="PIRSR" id="PIRSR630564-2"/>
    </source>
</evidence>
<dbReference type="InterPro" id="IPR017455">
    <property type="entry name" value="Znf_FYVE-rel"/>
</dbReference>
<evidence type="ECO:0000256" key="9">
    <source>
        <dbReference type="ARBA" id="ARBA00023136"/>
    </source>
</evidence>
<dbReference type="InterPro" id="IPR000306">
    <property type="entry name" value="Znf_FYVE"/>
</dbReference>
<dbReference type="GO" id="GO:0061952">
    <property type="term" value="P:midbody abscission"/>
    <property type="evidence" value="ECO:0007669"/>
    <property type="project" value="UniProtKB-ARBA"/>
</dbReference>
<dbReference type="SMART" id="SM00064">
    <property type="entry name" value="FYVE"/>
    <property type="match status" value="1"/>
</dbReference>
<dbReference type="AlphaFoldDB" id="A0A1S3JQ84"/>
<dbReference type="KEGG" id="lak:106174900"/>
<evidence type="ECO:0000256" key="8">
    <source>
        <dbReference type="ARBA" id="ARBA00023098"/>
    </source>
</evidence>
<evidence type="ECO:0000256" key="13">
    <source>
        <dbReference type="PROSITE-ProRule" id="PRU00091"/>
    </source>
</evidence>
<dbReference type="InterPro" id="IPR030564">
    <property type="entry name" value="Myotubularin"/>
</dbReference>
<organism evidence="17 18">
    <name type="scientific">Lingula anatina</name>
    <name type="common">Brachiopod</name>
    <name type="synonym">Lingula unguis</name>
    <dbReference type="NCBI Taxonomy" id="7574"/>
    <lineage>
        <taxon>Eukaryota</taxon>
        <taxon>Metazoa</taxon>
        <taxon>Spiralia</taxon>
        <taxon>Lophotrochozoa</taxon>
        <taxon>Brachiopoda</taxon>
        <taxon>Linguliformea</taxon>
        <taxon>Lingulata</taxon>
        <taxon>Lingulida</taxon>
        <taxon>Linguloidea</taxon>
        <taxon>Lingulidae</taxon>
        <taxon>Lingula</taxon>
    </lineage>
</organism>
<evidence type="ECO:0000313" key="18">
    <source>
        <dbReference type="RefSeq" id="XP_013412124.1"/>
    </source>
</evidence>
<dbReference type="GO" id="GO:0060090">
    <property type="term" value="F:molecular adaptor activity"/>
    <property type="evidence" value="ECO:0007669"/>
    <property type="project" value="UniProtKB-ARBA"/>
</dbReference>
<gene>
    <name evidence="18" type="primary">LOC106174900</name>
</gene>
<dbReference type="SMART" id="SM00404">
    <property type="entry name" value="PTPc_motif"/>
    <property type="match status" value="1"/>
</dbReference>
<dbReference type="GO" id="GO:0016020">
    <property type="term" value="C:membrane"/>
    <property type="evidence" value="ECO:0007669"/>
    <property type="project" value="UniProtKB-SubCell"/>
</dbReference>
<dbReference type="RefSeq" id="XP_013412124.1">
    <property type="nucleotide sequence ID" value="XM_013556670.1"/>
</dbReference>
<feature type="compositionally biased region" description="Low complexity" evidence="14">
    <location>
        <begin position="647"/>
        <end position="658"/>
    </location>
</feature>
<dbReference type="Pfam" id="PF01363">
    <property type="entry name" value="FYVE"/>
    <property type="match status" value="1"/>
</dbReference>
<dbReference type="CDD" id="cd15733">
    <property type="entry name" value="FYVE_MTMR4"/>
    <property type="match status" value="1"/>
</dbReference>
<dbReference type="GO" id="GO:0046856">
    <property type="term" value="P:phosphatidylinositol dephosphorylation"/>
    <property type="evidence" value="ECO:0007669"/>
    <property type="project" value="UniProtKB-ARBA"/>
</dbReference>
<dbReference type="InParanoid" id="A0A1S3JQ84"/>
<dbReference type="Gene3D" id="3.30.40.10">
    <property type="entry name" value="Zinc/RING finger domain, C3HC4 (zinc finger)"/>
    <property type="match status" value="1"/>
</dbReference>
<dbReference type="InterPro" id="IPR016130">
    <property type="entry name" value="Tyr_Pase_AS"/>
</dbReference>
<feature type="binding site" evidence="12">
    <location>
        <begin position="313"/>
        <end position="316"/>
    </location>
    <ligand>
        <name>substrate</name>
    </ligand>
</feature>
<keyword evidence="7" id="KW-0862">Zinc</keyword>
<dbReference type="PANTHER" id="PTHR10807">
    <property type="entry name" value="MYOTUBULARIN-RELATED"/>
    <property type="match status" value="1"/>
</dbReference>
<feature type="region of interest" description="Disordered" evidence="14">
    <location>
        <begin position="843"/>
        <end position="886"/>
    </location>
</feature>
<evidence type="ECO:0000259" key="15">
    <source>
        <dbReference type="PROSITE" id="PS50178"/>
    </source>
</evidence>
<name>A0A1S3JQ84_LINAN</name>
<dbReference type="PROSITE" id="PS50178">
    <property type="entry name" value="ZF_FYVE"/>
    <property type="match status" value="1"/>
</dbReference>
<dbReference type="SUPFAM" id="SSF57903">
    <property type="entry name" value="FYVE/PHD zinc finger"/>
    <property type="match status" value="1"/>
</dbReference>
<dbReference type="PROSITE" id="PS51339">
    <property type="entry name" value="PPASE_MYOTUBULARIN"/>
    <property type="match status" value="1"/>
</dbReference>
<dbReference type="GO" id="GO:0046474">
    <property type="term" value="P:glycerophospholipid biosynthetic process"/>
    <property type="evidence" value="ECO:0007669"/>
    <property type="project" value="UniProtKB-ARBA"/>
</dbReference>
<dbReference type="STRING" id="7574.A0A1S3JQ84"/>
<feature type="binding site" evidence="12">
    <location>
        <begin position="400"/>
        <end position="406"/>
    </location>
    <ligand>
        <name>substrate</name>
    </ligand>
</feature>
<feature type="compositionally biased region" description="Polar residues" evidence="14">
    <location>
        <begin position="695"/>
        <end position="715"/>
    </location>
</feature>
<evidence type="ECO:0000256" key="11">
    <source>
        <dbReference type="PIRSR" id="PIRSR630564-1"/>
    </source>
</evidence>
<feature type="compositionally biased region" description="Polar residues" evidence="14">
    <location>
        <begin position="795"/>
        <end position="804"/>
    </location>
</feature>
<feature type="domain" description="Myotubularin phosphatase" evidence="16">
    <location>
        <begin position="155"/>
        <end position="563"/>
    </location>
</feature>
<dbReference type="Pfam" id="PF06602">
    <property type="entry name" value="Myotub-related"/>
    <property type="match status" value="1"/>
</dbReference>
<dbReference type="GO" id="GO:0008270">
    <property type="term" value="F:zinc ion binding"/>
    <property type="evidence" value="ECO:0007669"/>
    <property type="project" value="UniProtKB-KW"/>
</dbReference>
<feature type="compositionally biased region" description="Low complexity" evidence="14">
    <location>
        <begin position="843"/>
        <end position="870"/>
    </location>
</feature>
<dbReference type="GO" id="GO:0005829">
    <property type="term" value="C:cytosol"/>
    <property type="evidence" value="ECO:0007669"/>
    <property type="project" value="UniProtKB-ARBA"/>
</dbReference>
<protein>
    <recommendedName>
        <fullName evidence="3">phosphatidylinositol-3,5-bisphosphate 3-phosphatase</fullName>
        <ecNumber evidence="3">3.1.3.95</ecNumber>
    </recommendedName>
    <alternativeName>
        <fullName evidence="10">Phosphatidylinositol-3,5-bisphosphate 3-phosphatase</fullName>
    </alternativeName>
</protein>
<accession>A0A1S3JQ84</accession>
<proteinExistence type="inferred from homology"/>
<comment type="similarity">
    <text evidence="2">Belongs to the protein-tyrosine phosphatase family. Non-receptor class myotubularin subfamily.</text>
</comment>
<keyword evidence="8" id="KW-0443">Lipid metabolism</keyword>
<evidence type="ECO:0000256" key="3">
    <source>
        <dbReference type="ARBA" id="ARBA00012903"/>
    </source>
</evidence>
<feature type="binding site" evidence="12">
    <location>
        <begin position="338"/>
        <end position="339"/>
    </location>
    <ligand>
        <name>substrate</name>
    </ligand>
</feature>
<feature type="region of interest" description="Disordered" evidence="14">
    <location>
        <begin position="617"/>
        <end position="804"/>
    </location>
</feature>
<evidence type="ECO:0000313" key="17">
    <source>
        <dbReference type="Proteomes" id="UP000085678"/>
    </source>
</evidence>
<dbReference type="GO" id="GO:0019903">
    <property type="term" value="F:protein phosphatase binding"/>
    <property type="evidence" value="ECO:0007669"/>
    <property type="project" value="TreeGrafter"/>
</dbReference>
<dbReference type="InterPro" id="IPR011011">
    <property type="entry name" value="Znf_FYVE_PHD"/>
</dbReference>
<dbReference type="FunFam" id="3.30.40.10:FF:000073">
    <property type="entry name" value="myotubularin-related protein 4 isoform X2"/>
    <property type="match status" value="1"/>
</dbReference>
<sequence length="1079" mass="119634">MASLEPGPASLECIHRSEAFPKRPMQKDEDDVDVPFPVLSGESVEYLGKTADGTIALSNFRLFIRFKDSFVNVPLGLIESVECLAIFYMQICCKDSKAFRCAFATNETCLEWYRRISLAISLPEKLDDFFAFAFHAWCVDPSHQDDQQPSLNGGDESLYSSGKEVERMGFDLKKVWRICQLNEDYKVSPSYPKYHIVPISVSDKDVESVAAFRSSRRFPSVVWRSRQNGAVIARCSQPEVGWLGWRNSQDEQLLLAIAKACVVDSEKKKGGESVLDEAETLNGSTSPSDGSDQCEARKLLIVDARSYGAAFANRAKGGGCECIEYYPNCEIQFMNLANIHAIRKSYLAVRALCAAGPEQPNWYSGLETTKWLQHIANLMRAAVIVVNAIDKEQRPVLVHCSDGWDRTPQIVALAELQLDAYYRTIQGFQALVEREWLDFGHKFGDRCGNGVNCDDVNERCPAFLQWLDCIHQLQRQFPCAFEFNETFLVKLAQHVYSRLFGTFLCNSAQERERGKVRERAFSVWTLLRPDNKKFKNFLYSSLNDQVLRPSCNVSDMELWSSIYLSSTSSMPVSKEVAHEDEEYALEAAEFDKPLHKTKSCDDIIAALENTSNLTRRLSDPNIVHSGDAPVPHSDPLFPSSQPKINGAESNASSDISSSDEPKGELASETQAEEEGQDLNGLQGYDSDAKKGSSLGEESTAGQSSEETDPSVTLVNGQDCDHLPNGHSINDTEGGESSSEQEKSEFRSVSVASSTDTLIGADCTLPQQDRSGKELTNGHSDTCLYQNGGSGVEAQPSKSQSFQNYSTISTSTTDISDSQVKQRNPLSLHLKCYTTSCKPSCAQAANSNGKASSSSMESDRSTPYYSRTPSSTCPPTPGTDKQNGSSVHRSISMVARHLDCDGLTTFEDEIHQRLQQKEEEYQNRIAFLMNQLRLARRWIPGVNGLGRSGDKDDVMSLPESTEGDEHMSLNSNAASDASWEPLEEQDARVTLWVPDHVVTHCAGCDGEFYFARRRHHCRNCGQVFCGSCTNNFIPVPQQQLFEPSRVCKGCYINLKMSASGYGAEEVRGQRNPVRSGSSSA</sequence>